<organism evidence="2 3">
    <name type="scientific">Acinetobacter venetianus</name>
    <dbReference type="NCBI Taxonomy" id="52133"/>
    <lineage>
        <taxon>Bacteria</taxon>
        <taxon>Pseudomonadati</taxon>
        <taxon>Pseudomonadota</taxon>
        <taxon>Gammaproteobacteria</taxon>
        <taxon>Moraxellales</taxon>
        <taxon>Moraxellaceae</taxon>
        <taxon>Acinetobacter</taxon>
    </lineage>
</organism>
<gene>
    <name evidence="2" type="ORF">AVENLUH5627_03133</name>
</gene>
<comment type="caution">
    <text evidence="2">The sequence shown here is derived from an EMBL/GenBank/DDBJ whole genome shotgun (WGS) entry which is preliminary data.</text>
</comment>
<evidence type="ECO:0000313" key="3">
    <source>
        <dbReference type="Proteomes" id="UP000075680"/>
    </source>
</evidence>
<dbReference type="PANTHER" id="PTHR34846">
    <property type="entry name" value="4-CARBOXYMUCONOLACTONE DECARBOXYLASE FAMILY PROTEIN (AFU_ORTHOLOGUE AFUA_6G11590)"/>
    <property type="match status" value="1"/>
</dbReference>
<reference evidence="2 3" key="1">
    <citation type="journal article" date="2016" name="Sci. Rep.">
        <title>Genomic and phenotypic characterization of the species Acinetobacter venetianus.</title>
        <authorList>
            <person name="Fondi M."/>
            <person name="Maida I."/>
            <person name="Perrin E."/>
            <person name="Orlandini V."/>
            <person name="La Torre L."/>
            <person name="Bosi E."/>
            <person name="Negroni A."/>
            <person name="Zanaroli G."/>
            <person name="Fava F."/>
            <person name="Decorosi F."/>
            <person name="Giovannetti L."/>
            <person name="Viti C."/>
            <person name="Vaneechoutte M."/>
            <person name="Dijkshoorn L."/>
            <person name="Fani R."/>
        </authorList>
    </citation>
    <scope>NUCLEOTIDE SEQUENCE [LARGE SCALE GENOMIC DNA]</scope>
    <source>
        <strain evidence="2 3">LUH5627</strain>
    </source>
</reference>
<evidence type="ECO:0000259" key="1">
    <source>
        <dbReference type="Pfam" id="PF02627"/>
    </source>
</evidence>
<dbReference type="AlphaFoldDB" id="A0A150HK38"/>
<dbReference type="RefSeq" id="WP_061519647.1">
    <property type="nucleotide sequence ID" value="NZ_JRUE01000235.1"/>
</dbReference>
<dbReference type="NCBIfam" id="TIGR00778">
    <property type="entry name" value="ahpD_dom"/>
    <property type="match status" value="1"/>
</dbReference>
<dbReference type="PANTHER" id="PTHR34846:SF10">
    <property type="entry name" value="CYTOPLASMIC PROTEIN"/>
    <property type="match status" value="1"/>
</dbReference>
<dbReference type="Gene3D" id="1.20.1290.10">
    <property type="entry name" value="AhpD-like"/>
    <property type="match status" value="1"/>
</dbReference>
<dbReference type="PATRIC" id="fig|52133.18.peg.3213"/>
<dbReference type="GO" id="GO:0051920">
    <property type="term" value="F:peroxiredoxin activity"/>
    <property type="evidence" value="ECO:0007669"/>
    <property type="project" value="InterPro"/>
</dbReference>
<sequence>MSSHNIHPQKHLPDAIHYLQQVHQYIEQSTLIERSLYHLVLLRASQINQCAFCVKMHITEALADGETQTRLDRLIVWRHCSDFNVQEKAAFAWVEALTTLQVQTEYEPLRVVLLQYFSEAQISALTLLIGMINLWNRIGIAQH</sequence>
<dbReference type="InterPro" id="IPR029032">
    <property type="entry name" value="AhpD-like"/>
</dbReference>
<dbReference type="SUPFAM" id="SSF69118">
    <property type="entry name" value="AhpD-like"/>
    <property type="match status" value="1"/>
</dbReference>
<dbReference type="EMBL" id="JRUE01000235">
    <property type="protein sequence ID" value="KXZ64066.1"/>
    <property type="molecule type" value="Genomic_DNA"/>
</dbReference>
<protein>
    <submittedName>
        <fullName evidence="2">Carboxymuconolactone decarboxylase family protein</fullName>
    </submittedName>
</protein>
<accession>A0A150HK38</accession>
<dbReference type="Pfam" id="PF02627">
    <property type="entry name" value="CMD"/>
    <property type="match status" value="1"/>
</dbReference>
<evidence type="ECO:0000313" key="2">
    <source>
        <dbReference type="EMBL" id="KXZ64066.1"/>
    </source>
</evidence>
<proteinExistence type="predicted"/>
<dbReference type="InterPro" id="IPR003779">
    <property type="entry name" value="CMD-like"/>
</dbReference>
<name>A0A150HK38_9GAMM</name>
<feature type="domain" description="Carboxymuconolactone decarboxylase-like" evidence="1">
    <location>
        <begin position="13"/>
        <end position="96"/>
    </location>
</feature>
<dbReference type="Proteomes" id="UP000075680">
    <property type="component" value="Unassembled WGS sequence"/>
</dbReference>
<dbReference type="InterPro" id="IPR004675">
    <property type="entry name" value="AhpD_core"/>
</dbReference>